<evidence type="ECO:0000259" key="1">
    <source>
        <dbReference type="Pfam" id="PF13228"/>
    </source>
</evidence>
<evidence type="ECO:0000313" key="2">
    <source>
        <dbReference type="EMBL" id="RNA66996.1"/>
    </source>
</evidence>
<dbReference type="AlphaFoldDB" id="A0A3M7TPC3"/>
<dbReference type="GO" id="GO:0016740">
    <property type="term" value="F:transferase activity"/>
    <property type="evidence" value="ECO:0007669"/>
    <property type="project" value="UniProtKB-KW"/>
</dbReference>
<reference evidence="2 3" key="1">
    <citation type="submission" date="2018-10" db="EMBL/GenBank/DDBJ databases">
        <title>Bacillus Keqinensis sp. nov., a moderately halophilic bacterium isolated from a saline-alkaline lake.</title>
        <authorList>
            <person name="Wang H."/>
        </authorList>
    </citation>
    <scope>NUCLEOTIDE SEQUENCE [LARGE SCALE GENOMIC DNA]</scope>
    <source>
        <strain evidence="2 3">KQ-3</strain>
    </source>
</reference>
<dbReference type="OrthoDB" id="4863277at2"/>
<accession>A0A3M7TPC3</accession>
<name>A0A3M7TPC3_9BACI</name>
<dbReference type="InterPro" id="IPR025117">
    <property type="entry name" value="DUF4037"/>
</dbReference>
<gene>
    <name evidence="2" type="ORF">EBO34_17540</name>
</gene>
<dbReference type="CDD" id="cd05403">
    <property type="entry name" value="NT_KNTase_like"/>
    <property type="match status" value="1"/>
</dbReference>
<dbReference type="InterPro" id="IPR043519">
    <property type="entry name" value="NT_sf"/>
</dbReference>
<dbReference type="Gene3D" id="3.30.460.10">
    <property type="entry name" value="Beta Polymerase, domain 2"/>
    <property type="match status" value="1"/>
</dbReference>
<keyword evidence="3" id="KW-1185">Reference proteome</keyword>
<dbReference type="EMBL" id="RHIB01000003">
    <property type="protein sequence ID" value="RNA66996.1"/>
    <property type="molecule type" value="Genomic_DNA"/>
</dbReference>
<comment type="caution">
    <text evidence="2">The sequence shown here is derived from an EMBL/GenBank/DDBJ whole genome shotgun (WGS) entry which is preliminary data.</text>
</comment>
<evidence type="ECO:0000313" key="3">
    <source>
        <dbReference type="Proteomes" id="UP000278746"/>
    </source>
</evidence>
<keyword evidence="2" id="KW-0808">Transferase</keyword>
<sequence>MKNLRLRAQEISRHYKKNPKVESVLLGGSVARNWHDDYSDIELFVLWKEGPTDEERMAPVKALDGQLLDFYPYEDEEWSETYITKGVKLEISNFLTKTVSSFIRDVTLSFDTGLDKQCVVATVRDGITLREEDGVIAVLKEKAAVYPPELREAMLRENSDLGSRWNNREALLYRQDWLMLFSVMVSVQTKLMGILFALNRQYVHHPAFKWQHQTLRGMALKPERAVERFNSVLLGSPEDAINEMEALIHDVYELVKQEYMHLDLSGRCL</sequence>
<protein>
    <submittedName>
        <fullName evidence="2">Nucleotidyltransferase domain-containing protein</fullName>
    </submittedName>
</protein>
<dbReference type="Proteomes" id="UP000278746">
    <property type="component" value="Unassembled WGS sequence"/>
</dbReference>
<dbReference type="SUPFAM" id="SSF81301">
    <property type="entry name" value="Nucleotidyltransferase"/>
    <property type="match status" value="1"/>
</dbReference>
<proteinExistence type="predicted"/>
<organism evidence="2 3">
    <name type="scientific">Alteribacter keqinensis</name>
    <dbReference type="NCBI Taxonomy" id="2483800"/>
    <lineage>
        <taxon>Bacteria</taxon>
        <taxon>Bacillati</taxon>
        <taxon>Bacillota</taxon>
        <taxon>Bacilli</taxon>
        <taxon>Bacillales</taxon>
        <taxon>Bacillaceae</taxon>
        <taxon>Alteribacter</taxon>
    </lineage>
</organism>
<dbReference type="Pfam" id="PF13228">
    <property type="entry name" value="DUF4037"/>
    <property type="match status" value="1"/>
</dbReference>
<dbReference type="RefSeq" id="WP_122900994.1">
    <property type="nucleotide sequence ID" value="NZ_RHIB01000003.1"/>
</dbReference>
<feature type="domain" description="DUF4037" evidence="1">
    <location>
        <begin position="120"/>
        <end position="210"/>
    </location>
</feature>